<dbReference type="EMBL" id="FXUB01000001">
    <property type="protein sequence ID" value="SMP05119.1"/>
    <property type="molecule type" value="Genomic_DNA"/>
</dbReference>
<evidence type="ECO:0000313" key="2">
    <source>
        <dbReference type="EMBL" id="SMP05119.1"/>
    </source>
</evidence>
<reference evidence="2 3" key="1">
    <citation type="submission" date="2017-05" db="EMBL/GenBank/DDBJ databases">
        <authorList>
            <person name="Varghese N."/>
            <person name="Submissions S."/>
        </authorList>
    </citation>
    <scope>NUCLEOTIDE SEQUENCE [LARGE SCALE GENOMIC DNA]</scope>
    <source>
        <strain evidence="2 3">DSM 15522</strain>
    </source>
</reference>
<gene>
    <name evidence="2" type="ORF">SAMN06265339_0281</name>
</gene>
<name>A0ABY1NAY6_9BACT</name>
<dbReference type="CDD" id="cd21141">
    <property type="entry name" value="Cas6_III-like"/>
    <property type="match status" value="1"/>
</dbReference>
<evidence type="ECO:0000313" key="3">
    <source>
        <dbReference type="Proteomes" id="UP001157911"/>
    </source>
</evidence>
<dbReference type="Gene3D" id="3.30.70.1900">
    <property type="match status" value="1"/>
</dbReference>
<organism evidence="2 3">
    <name type="scientific">Desulfurobacterium pacificum</name>
    <dbReference type="NCBI Taxonomy" id="240166"/>
    <lineage>
        <taxon>Bacteria</taxon>
        <taxon>Pseudomonadati</taxon>
        <taxon>Aquificota</taxon>
        <taxon>Aquificia</taxon>
        <taxon>Desulfurobacteriales</taxon>
        <taxon>Desulfurobacteriaceae</taxon>
        <taxon>Desulfurobacterium</taxon>
    </lineage>
</organism>
<dbReference type="Proteomes" id="UP001157911">
    <property type="component" value="Unassembled WGS sequence"/>
</dbReference>
<dbReference type="InterPro" id="IPR019267">
    <property type="entry name" value="CRISPR-assoc_Cas6_C"/>
</dbReference>
<proteinExistence type="predicted"/>
<protein>
    <submittedName>
        <fullName evidence="2">CRISPR-associated endoribonuclease Cas6</fullName>
    </submittedName>
</protein>
<sequence>MPIKLLLKFQADKKIPTSSLKPKTIHGIFFSLFPENVGEIFHTPSVKPFSLFYPVYFKSPSKNQLSFTVEMNVLNNELFPEISQVLFRKTFSEKAPVANVDGVEIELTTVKAKDVTTFESLMAKAKPLKELIFDFVTPTTFKKGRYDYVLPEPYLVFKSLLNRWNAFSPIKISGKELLPFVKENVLISGCWIKTKKTELMNGAKITGFSGRVFFYAAKFDEEKLKILNALSRFAEFAGVGRKTTMGFGKVKLAQKREGDEQDV</sequence>
<comment type="caution">
    <text evidence="2">The sequence shown here is derived from an EMBL/GenBank/DDBJ whole genome shotgun (WGS) entry which is preliminary data.</text>
</comment>
<evidence type="ECO:0000259" key="1">
    <source>
        <dbReference type="Pfam" id="PF10040"/>
    </source>
</evidence>
<keyword evidence="3" id="KW-1185">Reference proteome</keyword>
<dbReference type="Pfam" id="PF10040">
    <property type="entry name" value="CRISPR_Cas6"/>
    <property type="match status" value="1"/>
</dbReference>
<dbReference type="RefSeq" id="WP_283399789.1">
    <property type="nucleotide sequence ID" value="NZ_FXUB01000001.1"/>
</dbReference>
<accession>A0ABY1NAY6</accession>
<feature type="domain" description="CRISPR-associated protein Cas6 C-terminal" evidence="1">
    <location>
        <begin position="134"/>
        <end position="250"/>
    </location>
</feature>